<dbReference type="InterPro" id="IPR000866">
    <property type="entry name" value="AhpC/TSA"/>
</dbReference>
<accession>A0ABU7XUQ3</accession>
<sequence>MKKLGLILLLALIVTNCKEEIPVDYVVLSGKIINANNIDSLKLNKGRSVIKKIKLNQNGTFNDTLKIPDGLYSLGAIKSRALLHLNKGNNIVINFDDQDVKNTLNFNGKGFEISEYLFTKESVNFSSKIKYGVEENVFLGAIKARKITMLQNLKKAKNLPQNYSISEEKNLHFEYLVSLLNYSKARKNYRNITSKLSEGFLNELNEIIYTDESDYGFSEAYKILAKKYYNEESQRLAKEKNIDREIAYLETIEKVKSEAIKADLLNARVRGGLVRTDDIEAYYKKYLTLETDSTKIYKITASYKSLLKTSKGRPSPKFFNYINNAGGTTSLDDFRGKYVYIDIWGTGCKPCIDEIPHLEKLEKEYHGKNIEFVSIALDSHEYIDKWKKMIKDKKLGGVQLIADNDFKSKFIRDYGIRGIPVFILLDPEGKIISANAPRPSYPRLKELFNKYSI</sequence>
<evidence type="ECO:0000259" key="5">
    <source>
        <dbReference type="PROSITE" id="PS51352"/>
    </source>
</evidence>
<dbReference type="InterPro" id="IPR050553">
    <property type="entry name" value="Thioredoxin_ResA/DsbE_sf"/>
</dbReference>
<dbReference type="Gene3D" id="3.40.30.10">
    <property type="entry name" value="Glutaredoxin"/>
    <property type="match status" value="1"/>
</dbReference>
<comment type="caution">
    <text evidence="6">The sequence shown here is derived from an EMBL/GenBank/DDBJ whole genome shotgun (WGS) entry which is preliminary data.</text>
</comment>
<dbReference type="InterPro" id="IPR036249">
    <property type="entry name" value="Thioredoxin-like_sf"/>
</dbReference>
<evidence type="ECO:0000256" key="2">
    <source>
        <dbReference type="ARBA" id="ARBA00022748"/>
    </source>
</evidence>
<keyword evidence="3" id="KW-1015">Disulfide bond</keyword>
<protein>
    <submittedName>
        <fullName evidence="6">TlpA family protein disulfide reductase</fullName>
    </submittedName>
</protein>
<comment type="subcellular location">
    <subcellularLocation>
        <location evidence="1">Cell envelope</location>
    </subcellularLocation>
</comment>
<organism evidence="6 7">
    <name type="scientific">Flavivirga spongiicola</name>
    <dbReference type="NCBI Taxonomy" id="421621"/>
    <lineage>
        <taxon>Bacteria</taxon>
        <taxon>Pseudomonadati</taxon>
        <taxon>Bacteroidota</taxon>
        <taxon>Flavobacteriia</taxon>
        <taxon>Flavobacteriales</taxon>
        <taxon>Flavobacteriaceae</taxon>
        <taxon>Flavivirga</taxon>
    </lineage>
</organism>
<keyword evidence="4" id="KW-0676">Redox-active center</keyword>
<evidence type="ECO:0000256" key="3">
    <source>
        <dbReference type="ARBA" id="ARBA00023157"/>
    </source>
</evidence>
<evidence type="ECO:0000256" key="4">
    <source>
        <dbReference type="ARBA" id="ARBA00023284"/>
    </source>
</evidence>
<dbReference type="RefSeq" id="WP_303306781.1">
    <property type="nucleotide sequence ID" value="NZ_JAODOP010000004.1"/>
</dbReference>
<evidence type="ECO:0000313" key="7">
    <source>
        <dbReference type="Proteomes" id="UP001337305"/>
    </source>
</evidence>
<feature type="domain" description="Thioredoxin" evidence="5">
    <location>
        <begin position="309"/>
        <end position="453"/>
    </location>
</feature>
<keyword evidence="2" id="KW-0201">Cytochrome c-type biogenesis</keyword>
<evidence type="ECO:0000313" key="6">
    <source>
        <dbReference type="EMBL" id="MEF3834457.1"/>
    </source>
</evidence>
<proteinExistence type="predicted"/>
<dbReference type="Pfam" id="PF00578">
    <property type="entry name" value="AhpC-TSA"/>
    <property type="match status" value="1"/>
</dbReference>
<name>A0ABU7XUQ3_9FLAO</name>
<dbReference type="SUPFAM" id="SSF52833">
    <property type="entry name" value="Thioredoxin-like"/>
    <property type="match status" value="1"/>
</dbReference>
<dbReference type="PANTHER" id="PTHR42852:SF6">
    <property type="entry name" value="THIOL:DISULFIDE INTERCHANGE PROTEIN DSBE"/>
    <property type="match status" value="1"/>
</dbReference>
<reference evidence="6 7" key="1">
    <citation type="submission" date="2022-09" db="EMBL/GenBank/DDBJ databases">
        <title>Genome sequencing of Flavivirga sp. MEBiC05379.</title>
        <authorList>
            <person name="Oh H.-M."/>
            <person name="Kwon K.K."/>
            <person name="Park M.J."/>
            <person name="Yang S.-H."/>
        </authorList>
    </citation>
    <scope>NUCLEOTIDE SEQUENCE [LARGE SCALE GENOMIC DNA]</scope>
    <source>
        <strain evidence="6 7">MEBiC05379</strain>
    </source>
</reference>
<dbReference type="Proteomes" id="UP001337305">
    <property type="component" value="Unassembled WGS sequence"/>
</dbReference>
<evidence type="ECO:0000256" key="1">
    <source>
        <dbReference type="ARBA" id="ARBA00004196"/>
    </source>
</evidence>
<dbReference type="CDD" id="cd02966">
    <property type="entry name" value="TlpA_like_family"/>
    <property type="match status" value="1"/>
</dbReference>
<dbReference type="InterPro" id="IPR013766">
    <property type="entry name" value="Thioredoxin_domain"/>
</dbReference>
<dbReference type="EMBL" id="JAODOP010000004">
    <property type="protein sequence ID" value="MEF3834457.1"/>
    <property type="molecule type" value="Genomic_DNA"/>
</dbReference>
<dbReference type="PROSITE" id="PS51352">
    <property type="entry name" value="THIOREDOXIN_2"/>
    <property type="match status" value="1"/>
</dbReference>
<gene>
    <name evidence="6" type="ORF">N1F79_15075</name>
</gene>
<dbReference type="PANTHER" id="PTHR42852">
    <property type="entry name" value="THIOL:DISULFIDE INTERCHANGE PROTEIN DSBE"/>
    <property type="match status" value="1"/>
</dbReference>
<keyword evidence="7" id="KW-1185">Reference proteome</keyword>